<feature type="domain" description="PilZ" evidence="13">
    <location>
        <begin position="567"/>
        <end position="669"/>
    </location>
</feature>
<dbReference type="Pfam" id="PF03552">
    <property type="entry name" value="Cellulose_synt"/>
    <property type="match status" value="1"/>
</dbReference>
<feature type="transmembrane region" description="Helical" evidence="11">
    <location>
        <begin position="543"/>
        <end position="562"/>
    </location>
</feature>
<keyword evidence="9 11" id="KW-0472">Membrane</keyword>
<dbReference type="InterPro" id="IPR001173">
    <property type="entry name" value="Glyco_trans_2-like"/>
</dbReference>
<feature type="transmembrane region" description="Helical" evidence="11">
    <location>
        <begin position="436"/>
        <end position="455"/>
    </location>
</feature>
<evidence type="ECO:0000256" key="2">
    <source>
        <dbReference type="ARBA" id="ARBA00022475"/>
    </source>
</evidence>
<name>A0A1H9NI49_9HYPH</name>
<comment type="pathway">
    <text evidence="11">Glycan metabolism; bacterial cellulose biosynthesis.</text>
</comment>
<dbReference type="STRING" id="1855383.SAMN05216548_11625"/>
<sequence>MKKAALVLLWALAAAAVMLIITLPINLQAHLIIGILVVATMIILKMMKPEGNFRLIALALGTAIVLRYVYWRTTSTLPPLNEPANFIPGFMLYCGEMYSVFMLFVSLFVVSSPLPKRVAPPIDPENIPFVDIFVPTYNEDAELLTMTLAAAKAMDYPTDKFKVWLLDDGGSDQKCNSPDVATAVAAQERRAELTALAEELGVTYLTRARNEHAKAGNLNNGLNHSHGSIVVVFDADHSPARSFLQETIGYFAQDPKLFLVQTPHFFINPDPLERNLQTFEFMPSENEMFYGLIQRGLDKWDASFFCGSAALLRREALEQTNGFSGISITEDCETALELHSSGWHSLYVDKPLIAGLQPDTFASFIGQRTRWAQGMMQILRFRFPPGKRGLNLWQRLCYMSSTLFWLFPLPRLMFLIAPLFYLFFSLEIFTASGAEFMAYTFSYMIVNLLMQNYLYGRFRWPWVSELYEFIQSVYLFPALLSVVANPRKPTFNVTAKGESLAEDRISEIGKPFYIIFAVLLVGVAATVWRIIEQPYKADVTIVVGAWNILNLIMAGCSLGVVSERSTRRLSHRVDVQRRCSFHFGEQTIPAMVENVSIGGARVRAVGHLQNVVKGAAASITFEPLSSLEVKTLPMVIRNTFNEEGGLILGCQFMPTTPQHRQLIADLVFANADQWTKIQEARRTNVGVLRGTWWFLTTSIYQTGRGLSYLFRRPKPAQSPALSAATAGK</sequence>
<evidence type="ECO:0000256" key="6">
    <source>
        <dbReference type="ARBA" id="ARBA00022692"/>
    </source>
</evidence>
<proteinExistence type="predicted"/>
<dbReference type="InterPro" id="IPR009875">
    <property type="entry name" value="PilZ_domain"/>
</dbReference>
<dbReference type="AlphaFoldDB" id="A0A1H9NI49"/>
<dbReference type="InterPro" id="IPR003919">
    <property type="entry name" value="Cell_synth_A"/>
</dbReference>
<dbReference type="InterPro" id="IPR050321">
    <property type="entry name" value="Glycosyltr_2/OpgH_subfam"/>
</dbReference>
<reference evidence="14 15" key="1">
    <citation type="submission" date="2016-10" db="EMBL/GenBank/DDBJ databases">
        <authorList>
            <person name="de Groot N.N."/>
        </authorList>
    </citation>
    <scope>NUCLEOTIDE SEQUENCE [LARGE SCALE GENOMIC DNA]</scope>
    <source>
        <strain evidence="14 15">A52C2</strain>
    </source>
</reference>
<keyword evidence="6 11" id="KW-0812">Transmembrane</keyword>
<evidence type="ECO:0000256" key="1">
    <source>
        <dbReference type="ARBA" id="ARBA00004429"/>
    </source>
</evidence>
<evidence type="ECO:0000256" key="7">
    <source>
        <dbReference type="ARBA" id="ARBA00022916"/>
    </source>
</evidence>
<comment type="cofactor">
    <cofactor evidence="11">
        <name>Mg(2+)</name>
        <dbReference type="ChEBI" id="CHEBI:18420"/>
    </cofactor>
</comment>
<evidence type="ECO:0000256" key="10">
    <source>
        <dbReference type="ARBA" id="ARBA00048682"/>
    </source>
</evidence>
<gene>
    <name evidence="14" type="ORF">SAMN05216548_11625</name>
</gene>
<feature type="transmembrane region" description="Helical" evidence="11">
    <location>
        <begin position="90"/>
        <end position="110"/>
    </location>
</feature>
<dbReference type="RefSeq" id="WP_092498903.1">
    <property type="nucleotide sequence ID" value="NZ_FOFG01000016.1"/>
</dbReference>
<keyword evidence="4 11" id="KW-0328">Glycosyltransferase</keyword>
<dbReference type="Gene3D" id="3.90.550.10">
    <property type="entry name" value="Spore Coat Polysaccharide Biosynthesis Protein SpsA, Chain A"/>
    <property type="match status" value="1"/>
</dbReference>
<evidence type="ECO:0000256" key="4">
    <source>
        <dbReference type="ARBA" id="ARBA00022676"/>
    </source>
</evidence>
<evidence type="ECO:0000256" key="9">
    <source>
        <dbReference type="ARBA" id="ARBA00023136"/>
    </source>
</evidence>
<feature type="transmembrane region" description="Helical" evidence="11">
    <location>
        <begin position="403"/>
        <end position="424"/>
    </location>
</feature>
<keyword evidence="5 11" id="KW-0808">Transferase</keyword>
<keyword evidence="7 11" id="KW-0135">Cellulose biosynthesis</keyword>
<feature type="transmembrane region" description="Helical" evidence="11">
    <location>
        <begin position="29"/>
        <end position="46"/>
    </location>
</feature>
<dbReference type="GO" id="GO:0035438">
    <property type="term" value="F:cyclic-di-GMP binding"/>
    <property type="evidence" value="ECO:0007669"/>
    <property type="project" value="InterPro"/>
</dbReference>
<protein>
    <recommendedName>
        <fullName evidence="11">Cellulose synthase catalytic subunit [UDP-forming]</fullName>
        <ecNumber evidence="11">2.4.1.12</ecNumber>
    </recommendedName>
</protein>
<dbReference type="SUPFAM" id="SSF53448">
    <property type="entry name" value="Nucleotide-diphospho-sugar transferases"/>
    <property type="match status" value="1"/>
</dbReference>
<dbReference type="PANTHER" id="PTHR43867">
    <property type="entry name" value="CELLULOSE SYNTHASE CATALYTIC SUBUNIT A [UDP-FORMING]"/>
    <property type="match status" value="1"/>
</dbReference>
<dbReference type="PANTHER" id="PTHR43867:SF2">
    <property type="entry name" value="CELLULOSE SYNTHASE CATALYTIC SUBUNIT A [UDP-FORMING]"/>
    <property type="match status" value="1"/>
</dbReference>
<accession>A0A1H9NI49</accession>
<comment type="function">
    <text evidence="11">Catalytic subunit of cellulose synthase. It polymerizes uridine 5'-diphosphate glucose to cellulose.</text>
</comment>
<keyword evidence="8 11" id="KW-1133">Transmembrane helix</keyword>
<keyword evidence="15" id="KW-1185">Reference proteome</keyword>
<keyword evidence="2 11" id="KW-1003">Cell membrane</keyword>
<feature type="transmembrane region" description="Helical" evidence="11">
    <location>
        <begin position="512"/>
        <end position="531"/>
    </location>
</feature>
<dbReference type="NCBIfam" id="TIGR03030">
    <property type="entry name" value="CelA"/>
    <property type="match status" value="1"/>
</dbReference>
<keyword evidence="3 11" id="KW-0997">Cell inner membrane</keyword>
<dbReference type="Pfam" id="PF00535">
    <property type="entry name" value="Glycos_transf_2"/>
    <property type="match status" value="1"/>
</dbReference>
<dbReference type="GO" id="GO:0016760">
    <property type="term" value="F:cellulose synthase (UDP-forming) activity"/>
    <property type="evidence" value="ECO:0007669"/>
    <property type="project" value="UniProtKB-EC"/>
</dbReference>
<dbReference type="OrthoDB" id="9806824at2"/>
<dbReference type="Proteomes" id="UP000199647">
    <property type="component" value="Unassembled WGS sequence"/>
</dbReference>
<dbReference type="EMBL" id="FOFG01000016">
    <property type="protein sequence ID" value="SER35581.1"/>
    <property type="molecule type" value="Genomic_DNA"/>
</dbReference>
<dbReference type="Pfam" id="PF07238">
    <property type="entry name" value="PilZ"/>
    <property type="match status" value="1"/>
</dbReference>
<evidence type="ECO:0000259" key="13">
    <source>
        <dbReference type="Pfam" id="PF07238"/>
    </source>
</evidence>
<dbReference type="PRINTS" id="PR01439">
    <property type="entry name" value="CELLSNTHASEA"/>
</dbReference>
<dbReference type="GO" id="GO:0030244">
    <property type="term" value="P:cellulose biosynthetic process"/>
    <property type="evidence" value="ECO:0007669"/>
    <property type="project" value="UniProtKB-KW"/>
</dbReference>
<dbReference type="InterPro" id="IPR029044">
    <property type="entry name" value="Nucleotide-diphossugar_trans"/>
</dbReference>
<evidence type="ECO:0000256" key="5">
    <source>
        <dbReference type="ARBA" id="ARBA00022679"/>
    </source>
</evidence>
<keyword evidence="11" id="KW-0973">c-di-GMP</keyword>
<dbReference type="SUPFAM" id="SSF141371">
    <property type="entry name" value="PilZ domain-like"/>
    <property type="match status" value="1"/>
</dbReference>
<dbReference type="GO" id="GO:0005886">
    <property type="term" value="C:plasma membrane"/>
    <property type="evidence" value="ECO:0007669"/>
    <property type="project" value="UniProtKB-SubCell"/>
</dbReference>
<evidence type="ECO:0000256" key="11">
    <source>
        <dbReference type="RuleBase" id="RU365020"/>
    </source>
</evidence>
<comment type="subcellular location">
    <subcellularLocation>
        <location evidence="1">Cell inner membrane</location>
        <topology evidence="1">Multi-pass membrane protein</topology>
    </subcellularLocation>
</comment>
<dbReference type="InterPro" id="IPR005150">
    <property type="entry name" value="Cellulose_synth"/>
</dbReference>
<feature type="transmembrane region" description="Helical" evidence="11">
    <location>
        <begin position="53"/>
        <end position="70"/>
    </location>
</feature>
<evidence type="ECO:0000256" key="8">
    <source>
        <dbReference type="ARBA" id="ARBA00022989"/>
    </source>
</evidence>
<dbReference type="UniPathway" id="UPA00694"/>
<dbReference type="GO" id="GO:0006011">
    <property type="term" value="P:UDP-alpha-D-glucose metabolic process"/>
    <property type="evidence" value="ECO:0007669"/>
    <property type="project" value="InterPro"/>
</dbReference>
<dbReference type="CDD" id="cd06421">
    <property type="entry name" value="CESA_CelA_like"/>
    <property type="match status" value="1"/>
</dbReference>
<dbReference type="Gene3D" id="2.40.10.220">
    <property type="entry name" value="predicted glycosyltransferase like domains"/>
    <property type="match status" value="1"/>
</dbReference>
<evidence type="ECO:0000313" key="14">
    <source>
        <dbReference type="EMBL" id="SER35581.1"/>
    </source>
</evidence>
<feature type="domain" description="Glycosyltransferase 2-like" evidence="12">
    <location>
        <begin position="132"/>
        <end position="319"/>
    </location>
</feature>
<dbReference type="EC" id="2.4.1.12" evidence="11"/>
<comment type="catalytic activity">
    <reaction evidence="10 11">
        <text>[(1-&gt;4)-beta-D-glucosyl](n) + UDP-alpha-D-glucose = [(1-&gt;4)-beta-D-glucosyl](n+1) + UDP + H(+)</text>
        <dbReference type="Rhea" id="RHEA:19929"/>
        <dbReference type="Rhea" id="RHEA-COMP:10033"/>
        <dbReference type="Rhea" id="RHEA-COMP:10034"/>
        <dbReference type="ChEBI" id="CHEBI:15378"/>
        <dbReference type="ChEBI" id="CHEBI:18246"/>
        <dbReference type="ChEBI" id="CHEBI:58223"/>
        <dbReference type="ChEBI" id="CHEBI:58885"/>
        <dbReference type="EC" id="2.4.1.12"/>
    </reaction>
</comment>
<evidence type="ECO:0000256" key="3">
    <source>
        <dbReference type="ARBA" id="ARBA00022519"/>
    </source>
</evidence>
<organism evidence="14 15">
    <name type="scientific">Faunimonas pinastri</name>
    <dbReference type="NCBI Taxonomy" id="1855383"/>
    <lineage>
        <taxon>Bacteria</taxon>
        <taxon>Pseudomonadati</taxon>
        <taxon>Pseudomonadota</taxon>
        <taxon>Alphaproteobacteria</taxon>
        <taxon>Hyphomicrobiales</taxon>
        <taxon>Afifellaceae</taxon>
        <taxon>Faunimonas</taxon>
    </lineage>
</organism>
<evidence type="ECO:0000313" key="15">
    <source>
        <dbReference type="Proteomes" id="UP000199647"/>
    </source>
</evidence>
<evidence type="ECO:0000259" key="12">
    <source>
        <dbReference type="Pfam" id="PF00535"/>
    </source>
</evidence>